<dbReference type="GO" id="GO:0008831">
    <property type="term" value="F:dTDP-4-dehydrorhamnose reductase activity"/>
    <property type="evidence" value="ECO:0007669"/>
    <property type="project" value="UniProtKB-EC"/>
</dbReference>
<dbReference type="GO" id="GO:0009243">
    <property type="term" value="P:O antigen biosynthetic process"/>
    <property type="evidence" value="ECO:0007669"/>
    <property type="project" value="UniProtKB-UniPathway"/>
</dbReference>
<keyword evidence="6" id="KW-0521">NADP</keyword>
<dbReference type="InterPro" id="IPR005913">
    <property type="entry name" value="dTDP_dehydrorham_reduct"/>
</dbReference>
<dbReference type="Gene3D" id="3.40.50.720">
    <property type="entry name" value="NAD(P)-binding Rossmann-like Domain"/>
    <property type="match status" value="1"/>
</dbReference>
<dbReference type="GO" id="GO:0019305">
    <property type="term" value="P:dTDP-rhamnose biosynthetic process"/>
    <property type="evidence" value="ECO:0007669"/>
    <property type="project" value="UniProtKB-UniPathway"/>
</dbReference>
<feature type="domain" description="RmlD-like substrate binding" evidence="7">
    <location>
        <begin position="1"/>
        <end position="286"/>
    </location>
</feature>
<comment type="pathway">
    <text evidence="1 6">Carbohydrate biosynthesis; dTDP-L-rhamnose biosynthesis.</text>
</comment>
<dbReference type="UniPathway" id="UPA00124"/>
<dbReference type="Proteomes" id="UP000243359">
    <property type="component" value="Chromosome I"/>
</dbReference>
<dbReference type="RefSeq" id="WP_090351445.1">
    <property type="nucleotide sequence ID" value="NZ_LT629751.1"/>
</dbReference>
<comment type="cofactor">
    <cofactor evidence="6">
        <name>Mg(2+)</name>
        <dbReference type="ChEBI" id="CHEBI:18420"/>
    </cofactor>
    <text evidence="6">Binds 1 Mg(2+) ion per monomer.</text>
</comment>
<dbReference type="EC" id="1.1.1.133" evidence="3 6"/>
<gene>
    <name evidence="8" type="ORF">SAMN05216221_3874</name>
</gene>
<comment type="similarity">
    <text evidence="2 6">Belongs to the dTDP-4-dehydrorhamnose reductase family.</text>
</comment>
<evidence type="ECO:0000256" key="2">
    <source>
        <dbReference type="ARBA" id="ARBA00010944"/>
    </source>
</evidence>
<comment type="function">
    <text evidence="6">Catalyzes the reduction of dTDP-6-deoxy-L-lyxo-4-hexulose to yield dTDP-L-rhamnose.</text>
</comment>
<keyword evidence="6" id="KW-0560">Oxidoreductase</keyword>
<proteinExistence type="inferred from homology"/>
<dbReference type="STRING" id="1392877.SAMN05216221_3874"/>
<evidence type="ECO:0000256" key="5">
    <source>
        <dbReference type="ARBA" id="ARBA00048200"/>
    </source>
</evidence>
<dbReference type="OrthoDB" id="9803892at2"/>
<evidence type="ECO:0000256" key="3">
    <source>
        <dbReference type="ARBA" id="ARBA00012929"/>
    </source>
</evidence>
<name>A0A1H1YNY8_9PSED</name>
<comment type="catalytic activity">
    <reaction evidence="5 6">
        <text>dTDP-beta-L-rhamnose + NADP(+) = dTDP-4-dehydro-beta-L-rhamnose + NADPH + H(+)</text>
        <dbReference type="Rhea" id="RHEA:21796"/>
        <dbReference type="ChEBI" id="CHEBI:15378"/>
        <dbReference type="ChEBI" id="CHEBI:57510"/>
        <dbReference type="ChEBI" id="CHEBI:57783"/>
        <dbReference type="ChEBI" id="CHEBI:58349"/>
        <dbReference type="ChEBI" id="CHEBI:62830"/>
        <dbReference type="EC" id="1.1.1.133"/>
    </reaction>
</comment>
<dbReference type="UniPathway" id="UPA00281"/>
<dbReference type="Pfam" id="PF04321">
    <property type="entry name" value="RmlD_sub_bind"/>
    <property type="match status" value="1"/>
</dbReference>
<dbReference type="Gene3D" id="3.90.25.10">
    <property type="entry name" value="UDP-galactose 4-epimerase, domain 1"/>
    <property type="match status" value="1"/>
</dbReference>
<accession>A0A1H1YNY8</accession>
<evidence type="ECO:0000256" key="1">
    <source>
        <dbReference type="ARBA" id="ARBA00004781"/>
    </source>
</evidence>
<reference evidence="9" key="1">
    <citation type="submission" date="2016-10" db="EMBL/GenBank/DDBJ databases">
        <authorList>
            <person name="Varghese N."/>
            <person name="Submissions S."/>
        </authorList>
    </citation>
    <scope>NUCLEOTIDE SEQUENCE [LARGE SCALE GENOMIC DNA]</scope>
    <source>
        <strain evidence="9">KCTC 32247</strain>
    </source>
</reference>
<dbReference type="EMBL" id="LT629751">
    <property type="protein sequence ID" value="SDT23185.1"/>
    <property type="molecule type" value="Genomic_DNA"/>
</dbReference>
<dbReference type="NCBIfam" id="TIGR01214">
    <property type="entry name" value="rmlD"/>
    <property type="match status" value="1"/>
</dbReference>
<evidence type="ECO:0000313" key="9">
    <source>
        <dbReference type="Proteomes" id="UP000243359"/>
    </source>
</evidence>
<dbReference type="AlphaFoldDB" id="A0A1H1YNY8"/>
<evidence type="ECO:0000259" key="7">
    <source>
        <dbReference type="Pfam" id="PF04321"/>
    </source>
</evidence>
<protein>
    <recommendedName>
        <fullName evidence="4 6">dTDP-4-dehydrorhamnose reductase</fullName>
        <ecNumber evidence="3 6">1.1.1.133</ecNumber>
    </recommendedName>
</protein>
<organism evidence="8 9">
    <name type="scientific">Pseudomonas oryzae</name>
    <dbReference type="NCBI Taxonomy" id="1392877"/>
    <lineage>
        <taxon>Bacteria</taxon>
        <taxon>Pseudomonadati</taxon>
        <taxon>Pseudomonadota</taxon>
        <taxon>Gammaproteobacteria</taxon>
        <taxon>Pseudomonadales</taxon>
        <taxon>Pseudomonadaceae</taxon>
        <taxon>Pseudomonas</taxon>
    </lineage>
</organism>
<dbReference type="InterPro" id="IPR029903">
    <property type="entry name" value="RmlD-like-bd"/>
</dbReference>
<evidence type="ECO:0000256" key="4">
    <source>
        <dbReference type="ARBA" id="ARBA00017099"/>
    </source>
</evidence>
<dbReference type="SUPFAM" id="SSF51735">
    <property type="entry name" value="NAD(P)-binding Rossmann-fold domains"/>
    <property type="match status" value="1"/>
</dbReference>
<dbReference type="GO" id="GO:0005829">
    <property type="term" value="C:cytosol"/>
    <property type="evidence" value="ECO:0007669"/>
    <property type="project" value="TreeGrafter"/>
</dbReference>
<evidence type="ECO:0000256" key="6">
    <source>
        <dbReference type="RuleBase" id="RU364082"/>
    </source>
</evidence>
<dbReference type="CDD" id="cd05254">
    <property type="entry name" value="dTDP_HR_like_SDR_e"/>
    <property type="match status" value="1"/>
</dbReference>
<evidence type="ECO:0000313" key="8">
    <source>
        <dbReference type="EMBL" id="SDT23185.1"/>
    </source>
</evidence>
<dbReference type="PANTHER" id="PTHR10491:SF4">
    <property type="entry name" value="METHIONINE ADENOSYLTRANSFERASE 2 SUBUNIT BETA"/>
    <property type="match status" value="1"/>
</dbReference>
<dbReference type="PANTHER" id="PTHR10491">
    <property type="entry name" value="DTDP-4-DEHYDRORHAMNOSE REDUCTASE"/>
    <property type="match status" value="1"/>
</dbReference>
<dbReference type="InterPro" id="IPR036291">
    <property type="entry name" value="NAD(P)-bd_dom_sf"/>
</dbReference>
<keyword evidence="9" id="KW-1185">Reference proteome</keyword>
<sequence length="289" mass="30485">MKILLLGAGGQLGHALAPRLAGHGELLTPSRATLDLRDLPALRRYLQRARPQLVVNAAAYTAVEQAEREPEAAFAVNAAAPAALAEEAAALGAWLLHYSSDYVFDGRLGRPYREDDACAPLNLYGQSKRAGELAIAAVGGAHLILRSSWLYSRHGRNFLLTMQRLLRERAEVRVVADQFGNPTSCAALADATAALVARLAAGAPGPAGLYHASCAGGASWYELACAIAADLRVRGEPCARLLPIASADYPSAVARPTDSRLDCAALARDWGVALPDWRQALADCLAGAT</sequence>